<feature type="compositionally biased region" description="Polar residues" evidence="9">
    <location>
        <begin position="146"/>
        <end position="165"/>
    </location>
</feature>
<keyword evidence="7" id="KW-0539">Nucleus</keyword>
<comment type="subcellular location">
    <subcellularLocation>
        <location evidence="1">Nucleus</location>
    </subcellularLocation>
</comment>
<evidence type="ECO:0000313" key="11">
    <source>
        <dbReference type="EnsemblMetazoa" id="XP_029341365.1"/>
    </source>
</evidence>
<evidence type="ECO:0000313" key="12">
    <source>
        <dbReference type="Proteomes" id="UP000007819"/>
    </source>
</evidence>
<evidence type="ECO:0000256" key="2">
    <source>
        <dbReference type="ARBA" id="ARBA00022723"/>
    </source>
</evidence>
<evidence type="ECO:0000256" key="8">
    <source>
        <dbReference type="PROSITE-ProRule" id="PRU00094"/>
    </source>
</evidence>
<dbReference type="GO" id="GO:0008270">
    <property type="term" value="F:zinc ion binding"/>
    <property type="evidence" value="ECO:0007669"/>
    <property type="project" value="UniProtKB-KW"/>
</dbReference>
<dbReference type="GO" id="GO:0045944">
    <property type="term" value="P:positive regulation of transcription by RNA polymerase II"/>
    <property type="evidence" value="ECO:0007669"/>
    <property type="project" value="TreeGrafter"/>
</dbReference>
<keyword evidence="3 8" id="KW-0863">Zinc-finger</keyword>
<reference evidence="11" key="2">
    <citation type="submission" date="2022-06" db="UniProtKB">
        <authorList>
            <consortium name="EnsemblMetazoa"/>
        </authorList>
    </citation>
    <scope>IDENTIFICATION</scope>
</reference>
<dbReference type="PANTHER" id="PTHR10071:SF281">
    <property type="entry name" value="BOX A-BINDING FACTOR-RELATED"/>
    <property type="match status" value="1"/>
</dbReference>
<feature type="domain" description="GATA-type" evidence="10">
    <location>
        <begin position="462"/>
        <end position="508"/>
    </location>
</feature>
<keyword evidence="12" id="KW-1185">Reference proteome</keyword>
<evidence type="ECO:0000256" key="4">
    <source>
        <dbReference type="ARBA" id="ARBA00022833"/>
    </source>
</evidence>
<dbReference type="EnsemblMetazoa" id="XM_029485505.1">
    <property type="protein sequence ID" value="XP_029341365.1"/>
    <property type="gene ID" value="LOC115033250"/>
</dbReference>
<feature type="region of interest" description="Disordered" evidence="9">
    <location>
        <begin position="176"/>
        <end position="195"/>
    </location>
</feature>
<keyword evidence="6" id="KW-0804">Transcription</keyword>
<dbReference type="Pfam" id="PF00320">
    <property type="entry name" value="GATA"/>
    <property type="match status" value="1"/>
</dbReference>
<accession>A0A8R2JLL9</accession>
<dbReference type="PANTHER" id="PTHR10071">
    <property type="entry name" value="TRANSCRIPTION FACTOR GATA FAMILY MEMBER"/>
    <property type="match status" value="1"/>
</dbReference>
<protein>
    <recommendedName>
        <fullName evidence="10">GATA-type domain-containing protein</fullName>
    </recommendedName>
</protein>
<dbReference type="RefSeq" id="XP_029341365.1">
    <property type="nucleotide sequence ID" value="XM_029485505.1"/>
</dbReference>
<dbReference type="PROSITE" id="PS50114">
    <property type="entry name" value="GATA_ZN_FINGER_2"/>
    <property type="match status" value="1"/>
</dbReference>
<dbReference type="GeneID" id="115033250"/>
<evidence type="ECO:0000256" key="5">
    <source>
        <dbReference type="ARBA" id="ARBA00023015"/>
    </source>
</evidence>
<evidence type="ECO:0000256" key="1">
    <source>
        <dbReference type="ARBA" id="ARBA00004123"/>
    </source>
</evidence>
<dbReference type="GO" id="GO:0000981">
    <property type="term" value="F:DNA-binding transcription factor activity, RNA polymerase II-specific"/>
    <property type="evidence" value="ECO:0007669"/>
    <property type="project" value="TreeGrafter"/>
</dbReference>
<feature type="compositionally biased region" description="Polar residues" evidence="9">
    <location>
        <begin position="294"/>
        <end position="304"/>
    </location>
</feature>
<keyword evidence="2" id="KW-0479">Metal-binding</keyword>
<dbReference type="Proteomes" id="UP000007819">
    <property type="component" value="Chromosome X"/>
</dbReference>
<dbReference type="InterPro" id="IPR039355">
    <property type="entry name" value="Transcription_factor_GATA"/>
</dbReference>
<feature type="region of interest" description="Disordered" evidence="9">
    <location>
        <begin position="146"/>
        <end position="166"/>
    </location>
</feature>
<dbReference type="CDD" id="cd00202">
    <property type="entry name" value="ZnF_GATA"/>
    <property type="match status" value="1"/>
</dbReference>
<dbReference type="GO" id="GO:0000122">
    <property type="term" value="P:negative regulation of transcription by RNA polymerase II"/>
    <property type="evidence" value="ECO:0007669"/>
    <property type="project" value="TreeGrafter"/>
</dbReference>
<dbReference type="OrthoDB" id="5597699at2759"/>
<organism evidence="11 12">
    <name type="scientific">Acyrthosiphon pisum</name>
    <name type="common">Pea aphid</name>
    <dbReference type="NCBI Taxonomy" id="7029"/>
    <lineage>
        <taxon>Eukaryota</taxon>
        <taxon>Metazoa</taxon>
        <taxon>Ecdysozoa</taxon>
        <taxon>Arthropoda</taxon>
        <taxon>Hexapoda</taxon>
        <taxon>Insecta</taxon>
        <taxon>Pterygota</taxon>
        <taxon>Neoptera</taxon>
        <taxon>Paraneoptera</taxon>
        <taxon>Hemiptera</taxon>
        <taxon>Sternorrhyncha</taxon>
        <taxon>Aphidomorpha</taxon>
        <taxon>Aphidoidea</taxon>
        <taxon>Aphididae</taxon>
        <taxon>Macrosiphini</taxon>
        <taxon>Acyrthosiphon</taxon>
    </lineage>
</organism>
<reference evidence="12" key="1">
    <citation type="submission" date="2010-06" db="EMBL/GenBank/DDBJ databases">
        <authorList>
            <person name="Jiang H."/>
            <person name="Abraham K."/>
            <person name="Ali S."/>
            <person name="Alsbrooks S.L."/>
            <person name="Anim B.N."/>
            <person name="Anosike U.S."/>
            <person name="Attaway T."/>
            <person name="Bandaranaike D.P."/>
            <person name="Battles P.K."/>
            <person name="Bell S.N."/>
            <person name="Bell A.V."/>
            <person name="Beltran B."/>
            <person name="Bickham C."/>
            <person name="Bustamante Y."/>
            <person name="Caleb T."/>
            <person name="Canada A."/>
            <person name="Cardenas V."/>
            <person name="Carter K."/>
            <person name="Chacko J."/>
            <person name="Chandrabose M.N."/>
            <person name="Chavez D."/>
            <person name="Chavez A."/>
            <person name="Chen L."/>
            <person name="Chu H.-S."/>
            <person name="Claassen K.J."/>
            <person name="Cockrell R."/>
            <person name="Collins M."/>
            <person name="Cooper J.A."/>
            <person name="Cree A."/>
            <person name="Curry S.M."/>
            <person name="Da Y."/>
            <person name="Dao M.D."/>
            <person name="Das B."/>
            <person name="Davila M.-L."/>
            <person name="Davy-Carroll L."/>
            <person name="Denson S."/>
            <person name="Dinh H."/>
            <person name="Ebong V.E."/>
            <person name="Edwards J.R."/>
            <person name="Egan A."/>
            <person name="El-Daye J."/>
            <person name="Escobedo L."/>
            <person name="Fernandez S."/>
            <person name="Fernando P.R."/>
            <person name="Flagg N."/>
            <person name="Forbes L.D."/>
            <person name="Fowler R.G."/>
            <person name="Fu Q."/>
            <person name="Gabisi R.A."/>
            <person name="Ganer J."/>
            <person name="Garbino Pronczuk A."/>
            <person name="Garcia R.M."/>
            <person name="Garner T."/>
            <person name="Garrett T.E."/>
            <person name="Gonzalez D.A."/>
            <person name="Hamid H."/>
            <person name="Hawkins E.S."/>
            <person name="Hirani K."/>
            <person name="Hogues M.E."/>
            <person name="Hollins B."/>
            <person name="Hsiao C.-H."/>
            <person name="Jabil R."/>
            <person name="James M.L."/>
            <person name="Jhangiani S.N."/>
            <person name="Johnson B."/>
            <person name="Johnson Q."/>
            <person name="Joshi V."/>
            <person name="Kalu J.B."/>
            <person name="Kam C."/>
            <person name="Kashfia A."/>
            <person name="Keebler J."/>
            <person name="Kisamo H."/>
            <person name="Kovar C.L."/>
            <person name="Lago L.A."/>
            <person name="Lai C.-Y."/>
            <person name="Laidlaw J."/>
            <person name="Lara F."/>
            <person name="Le T.-K."/>
            <person name="Lee S.L."/>
            <person name="Legall F.H."/>
            <person name="Lemon S.J."/>
            <person name="Lewis L.R."/>
            <person name="Li B."/>
            <person name="Liu Y."/>
            <person name="Liu Y.-S."/>
            <person name="Lopez J."/>
            <person name="Lozado R.J."/>
            <person name="Lu J."/>
            <person name="Madu R.C."/>
            <person name="Maheshwari M."/>
            <person name="Maheshwari R."/>
            <person name="Malloy K."/>
            <person name="Martinez E."/>
            <person name="Mathew T."/>
            <person name="Mercado I.C."/>
            <person name="Mercado C."/>
            <person name="Meyer B."/>
            <person name="Montgomery K."/>
            <person name="Morgan M.B."/>
            <person name="Munidasa M."/>
            <person name="Nazareth L.V."/>
            <person name="Nelson J."/>
            <person name="Ng B.M."/>
            <person name="Nguyen N.B."/>
            <person name="Nguyen P.Q."/>
            <person name="Nguyen T."/>
            <person name="Obregon M."/>
            <person name="Okwuonu G.O."/>
            <person name="Onwere C.G."/>
            <person name="Orozco G."/>
            <person name="Parra A."/>
            <person name="Patel S."/>
            <person name="Patil S."/>
            <person name="Perez A."/>
            <person name="Perez Y."/>
            <person name="Pham C."/>
            <person name="Primus E.L."/>
            <person name="Pu L.-L."/>
            <person name="Puazo M."/>
            <person name="Qin X."/>
            <person name="Quiroz J.B."/>
            <person name="Reese J."/>
            <person name="Richards S."/>
            <person name="Rives C.M."/>
            <person name="Robberts R."/>
            <person name="Ruiz S.J."/>
            <person name="Ruiz M.J."/>
            <person name="Santibanez J."/>
            <person name="Schneider B.W."/>
            <person name="Sisson I."/>
            <person name="Smith M."/>
            <person name="Sodergren E."/>
            <person name="Song X.-Z."/>
            <person name="Song B.B."/>
            <person name="Summersgill H."/>
            <person name="Thelus R."/>
            <person name="Thornton R.D."/>
            <person name="Trejos Z.Y."/>
            <person name="Usmani K."/>
            <person name="Vattathil S."/>
            <person name="Villasana D."/>
            <person name="Walker D.L."/>
            <person name="Wang S."/>
            <person name="Wang K."/>
            <person name="White C.S."/>
            <person name="Williams A.C."/>
            <person name="Williamson J."/>
            <person name="Wilson K."/>
            <person name="Woghiren I.O."/>
            <person name="Woodworth J.R."/>
            <person name="Worley K.C."/>
            <person name="Wright R.A."/>
            <person name="Wu W."/>
            <person name="Young L."/>
            <person name="Zhang L."/>
            <person name="Zhang J."/>
            <person name="Zhu Y."/>
            <person name="Muzny D.M."/>
            <person name="Weinstock G."/>
            <person name="Gibbs R.A."/>
        </authorList>
    </citation>
    <scope>NUCLEOTIDE SEQUENCE [LARGE SCALE GENOMIC DNA]</scope>
    <source>
        <strain evidence="12">LSR1</strain>
    </source>
</reference>
<dbReference type="GO" id="GO:0000978">
    <property type="term" value="F:RNA polymerase II cis-regulatory region sequence-specific DNA binding"/>
    <property type="evidence" value="ECO:0007669"/>
    <property type="project" value="TreeGrafter"/>
</dbReference>
<dbReference type="KEGG" id="api:115033250"/>
<evidence type="ECO:0000256" key="9">
    <source>
        <dbReference type="SAM" id="MobiDB-lite"/>
    </source>
</evidence>
<dbReference type="SUPFAM" id="SSF57716">
    <property type="entry name" value="Glucocorticoid receptor-like (DNA-binding domain)"/>
    <property type="match status" value="1"/>
</dbReference>
<dbReference type="InterPro" id="IPR000679">
    <property type="entry name" value="Znf_GATA"/>
</dbReference>
<evidence type="ECO:0000256" key="7">
    <source>
        <dbReference type="ARBA" id="ARBA00023242"/>
    </source>
</evidence>
<proteinExistence type="predicted"/>
<feature type="compositionally biased region" description="Low complexity" evidence="9">
    <location>
        <begin position="176"/>
        <end position="187"/>
    </location>
</feature>
<dbReference type="InterPro" id="IPR013088">
    <property type="entry name" value="Znf_NHR/GATA"/>
</dbReference>
<keyword evidence="4" id="KW-0862">Zinc</keyword>
<dbReference type="SMART" id="SM00401">
    <property type="entry name" value="ZnF_GATA"/>
    <property type="match status" value="1"/>
</dbReference>
<evidence type="ECO:0000259" key="10">
    <source>
        <dbReference type="PROSITE" id="PS50114"/>
    </source>
</evidence>
<dbReference type="AlphaFoldDB" id="A0A8R2JLL9"/>
<feature type="region of interest" description="Disordered" evidence="9">
    <location>
        <begin position="250"/>
        <end position="306"/>
    </location>
</feature>
<evidence type="ECO:0000256" key="6">
    <source>
        <dbReference type="ARBA" id="ARBA00023163"/>
    </source>
</evidence>
<dbReference type="Gene3D" id="3.30.50.10">
    <property type="entry name" value="Erythroid Transcription Factor GATA-1, subunit A"/>
    <property type="match status" value="1"/>
</dbReference>
<evidence type="ECO:0000256" key="3">
    <source>
        <dbReference type="ARBA" id="ARBA00022771"/>
    </source>
</evidence>
<dbReference type="GO" id="GO:0005634">
    <property type="term" value="C:nucleus"/>
    <property type="evidence" value="ECO:0007669"/>
    <property type="project" value="UniProtKB-SubCell"/>
</dbReference>
<sequence>MVIIHYIGSLENVRPLPHGNRIPHLHYITHVPTAKSQLKAQREMIAYPSSDSYKKLVCSDVNPCLEKVLHPRDQKQVQNTKRNELQKRLLSKDDIIGVQITDAKDLPNKLCSKCVQNTEQCYIHRETYKRHERVLYDMIEEAKNSPSSKYVYSPADSNHSSSLGVSSDPCYIKSNSSANNINNSSNSPGPNETNESLASHVEVLQECDEMAAEATKAHNPEETVSEYNTICTDNNAKYGTYNEDKNVIVDKTEPDNDYDEEYTSKDHRKHSCPTRALEVSGFRTQDAGDDNNSSDEGNVTNRTPKNIRANSPAVIVKPAYEWSNLQGSRQSLIFQTKNPDDTDSEVRPQVMQVGEWANNQGQSNAPTDPSDRMGVLLFAAAHIKELNTRSDDGQSPGTPKVTTAVHGKFVSSEQKRKICQTQSKIRRHSDGHQVQQQINDINASLNIPRKRTTGELSVQKMCSNCRTTCSSIWRRINENPVCNACGLYYKLHGKIRPLSLKRDFINTRQRRKRSDNGMNVSMDKKQIKIKKTKDTKLGEDCYKVEQPLSPNSAAVKTIIEDPVQDETLLNVVSK</sequence>
<name>A0A8R2JLL9_ACYPI</name>
<keyword evidence="5" id="KW-0805">Transcription regulation</keyword>